<dbReference type="InterPro" id="IPR003848">
    <property type="entry name" value="DUF218"/>
</dbReference>
<dbReference type="PANTHER" id="PTHR30336">
    <property type="entry name" value="INNER MEMBRANE PROTEIN, PROBABLE PERMEASE"/>
    <property type="match status" value="1"/>
</dbReference>
<dbReference type="InterPro" id="IPR051599">
    <property type="entry name" value="Cell_Envelope_Assoc"/>
</dbReference>
<protein>
    <submittedName>
        <fullName evidence="2">YdcF family protein</fullName>
    </submittedName>
</protein>
<dbReference type="EMBL" id="JAUEOZ010000001">
    <property type="protein sequence ID" value="MDN2481562.1"/>
    <property type="molecule type" value="Genomic_DNA"/>
</dbReference>
<sequence length="211" mass="23833">MRIYQAIESLWDFMQLHHTPRVSDCIVVFCSNDTRVAQIAATLYHQEIAPKILFSGGLGRFTQDHFDRPEADIFADIAKSLGVPSGDILIENASTNSGENVAFSAQLLQSKMPNATRFTLVQKPFMERRAYATFEKQWPAPYQALHVVSQGGSFLDYLDSDVFTSSFVINAVLEDFERVKAYPTLGFLTEQVIPDNVDLAYQTLLNRFPRN</sequence>
<feature type="domain" description="DUF218" evidence="1">
    <location>
        <begin position="24"/>
        <end position="153"/>
    </location>
</feature>
<accession>A0ABT7Y0P1</accession>
<comment type="caution">
    <text evidence="2">The sequence shown here is derived from an EMBL/GenBank/DDBJ whole genome shotgun (WGS) entry which is preliminary data.</text>
</comment>
<evidence type="ECO:0000259" key="1">
    <source>
        <dbReference type="Pfam" id="PF02698"/>
    </source>
</evidence>
<name>A0ABT7Y0P1_9VIBR</name>
<gene>
    <name evidence="2" type="ORF">QWJ08_09155</name>
</gene>
<dbReference type="Proteomes" id="UP001169719">
    <property type="component" value="Unassembled WGS sequence"/>
</dbReference>
<dbReference type="RefSeq" id="WP_289961658.1">
    <property type="nucleotide sequence ID" value="NZ_JAUEOZ010000001.1"/>
</dbReference>
<dbReference type="PANTHER" id="PTHR30336:SF20">
    <property type="entry name" value="DUF218 DOMAIN-CONTAINING PROTEIN"/>
    <property type="match status" value="1"/>
</dbReference>
<dbReference type="Gene3D" id="3.40.50.620">
    <property type="entry name" value="HUPs"/>
    <property type="match status" value="1"/>
</dbReference>
<organism evidence="2 3">
    <name type="scientific">Vibrio agarivorans</name>
    <dbReference type="NCBI Taxonomy" id="153622"/>
    <lineage>
        <taxon>Bacteria</taxon>
        <taxon>Pseudomonadati</taxon>
        <taxon>Pseudomonadota</taxon>
        <taxon>Gammaproteobacteria</taxon>
        <taxon>Vibrionales</taxon>
        <taxon>Vibrionaceae</taxon>
        <taxon>Vibrio</taxon>
    </lineage>
</organism>
<reference evidence="2" key="1">
    <citation type="submission" date="2024-05" db="EMBL/GenBank/DDBJ databases">
        <title>Genome Sequences of Four Agar- Degrading Marine Bacteria.</title>
        <authorList>
            <person name="Phillips E.K."/>
            <person name="Shaffer J.C."/>
            <person name="Henson M.W."/>
            <person name="Temperton B."/>
            <person name="Thrash C.J."/>
            <person name="Martin M.O."/>
        </authorList>
    </citation>
    <scope>NUCLEOTIDE SEQUENCE</scope>
    <source>
        <strain evidence="2">EKP203</strain>
    </source>
</reference>
<dbReference type="Pfam" id="PF02698">
    <property type="entry name" value="DUF218"/>
    <property type="match status" value="1"/>
</dbReference>
<dbReference type="CDD" id="cd06259">
    <property type="entry name" value="YdcF-like"/>
    <property type="match status" value="1"/>
</dbReference>
<keyword evidence="3" id="KW-1185">Reference proteome</keyword>
<evidence type="ECO:0000313" key="3">
    <source>
        <dbReference type="Proteomes" id="UP001169719"/>
    </source>
</evidence>
<dbReference type="InterPro" id="IPR014729">
    <property type="entry name" value="Rossmann-like_a/b/a_fold"/>
</dbReference>
<evidence type="ECO:0000313" key="2">
    <source>
        <dbReference type="EMBL" id="MDN2481562.1"/>
    </source>
</evidence>
<proteinExistence type="predicted"/>